<protein>
    <submittedName>
        <fullName evidence="1">Uncharacterized protein</fullName>
    </submittedName>
</protein>
<dbReference type="Proteomes" id="UP000536179">
    <property type="component" value="Unassembled WGS sequence"/>
</dbReference>
<reference evidence="1 2" key="1">
    <citation type="submission" date="2020-08" db="EMBL/GenBank/DDBJ databases">
        <title>Genomic Encyclopedia of Type Strains, Phase III (KMG-III): the genomes of soil and plant-associated and newly described type strains.</title>
        <authorList>
            <person name="Whitman W."/>
        </authorList>
    </citation>
    <scope>NUCLEOTIDE SEQUENCE [LARGE SCALE GENOMIC DNA]</scope>
    <source>
        <strain evidence="1 2">CECT 8075</strain>
    </source>
</reference>
<evidence type="ECO:0000313" key="2">
    <source>
        <dbReference type="Proteomes" id="UP000536179"/>
    </source>
</evidence>
<evidence type="ECO:0000313" key="1">
    <source>
        <dbReference type="EMBL" id="MBB3209089.1"/>
    </source>
</evidence>
<dbReference type="EMBL" id="JACHXU010000020">
    <property type="protein sequence ID" value="MBB3209089.1"/>
    <property type="molecule type" value="Genomic_DNA"/>
</dbReference>
<name>A0A7W5E3I2_9BACT</name>
<comment type="caution">
    <text evidence="1">The sequence shown here is derived from an EMBL/GenBank/DDBJ whole genome shotgun (WGS) entry which is preliminary data.</text>
</comment>
<organism evidence="1 2">
    <name type="scientific">Aporhodopirellula rubra</name>
    <dbReference type="NCBI Taxonomy" id="980271"/>
    <lineage>
        <taxon>Bacteria</taxon>
        <taxon>Pseudomonadati</taxon>
        <taxon>Planctomycetota</taxon>
        <taxon>Planctomycetia</taxon>
        <taxon>Pirellulales</taxon>
        <taxon>Pirellulaceae</taxon>
        <taxon>Aporhodopirellula</taxon>
    </lineage>
</organism>
<sequence length="85" mass="9561">MYESNHRGQATDIAKSKAGQQYQHGIVCNSSPSMISPIRIKVAAWRSRDHLKTMFVYHAEQPATLSGHRDGHVISTVGHRRLFFG</sequence>
<proteinExistence type="predicted"/>
<dbReference type="AlphaFoldDB" id="A0A7W5E3I2"/>
<accession>A0A7W5E3I2</accession>
<gene>
    <name evidence="1" type="ORF">FHS27_004925</name>
</gene>
<keyword evidence="2" id="KW-1185">Reference proteome</keyword>